<name>V4AP20_LOTGI</name>
<evidence type="ECO:0000313" key="10">
    <source>
        <dbReference type="EMBL" id="ESO98932.1"/>
    </source>
</evidence>
<dbReference type="InterPro" id="IPR013083">
    <property type="entry name" value="Znf_RING/FYVE/PHD"/>
</dbReference>
<dbReference type="HOGENOM" id="CLU_049504_0_0_1"/>
<dbReference type="InterPro" id="IPR018200">
    <property type="entry name" value="USP_CS"/>
</dbReference>
<dbReference type="PANTHER" id="PTHR21646">
    <property type="entry name" value="UBIQUITIN CARBOXYL-TERMINAL HYDROLASE"/>
    <property type="match status" value="1"/>
</dbReference>
<evidence type="ECO:0000256" key="1">
    <source>
        <dbReference type="ARBA" id="ARBA00000707"/>
    </source>
</evidence>
<dbReference type="CTD" id="20246442"/>
<dbReference type="GO" id="GO:0008270">
    <property type="term" value="F:zinc ion binding"/>
    <property type="evidence" value="ECO:0007669"/>
    <property type="project" value="UniProtKB-KW"/>
</dbReference>
<dbReference type="STRING" id="225164.V4AP20"/>
<feature type="domain" description="UBP-type" evidence="9">
    <location>
        <begin position="7"/>
        <end position="117"/>
    </location>
</feature>
<dbReference type="GeneID" id="20246442"/>
<dbReference type="InterPro" id="IPR028889">
    <property type="entry name" value="USP"/>
</dbReference>
<feature type="domain" description="USP" evidence="8">
    <location>
        <begin position="151"/>
        <end position="448"/>
    </location>
</feature>
<dbReference type="InterPro" id="IPR001607">
    <property type="entry name" value="Znf_UBP"/>
</dbReference>
<evidence type="ECO:0000256" key="2">
    <source>
        <dbReference type="ARBA" id="ARBA00012759"/>
    </source>
</evidence>
<reference evidence="10 11" key="1">
    <citation type="journal article" date="2013" name="Nature">
        <title>Insights into bilaterian evolution from three spiralian genomes.</title>
        <authorList>
            <person name="Simakov O."/>
            <person name="Marletaz F."/>
            <person name="Cho S.J."/>
            <person name="Edsinger-Gonzales E."/>
            <person name="Havlak P."/>
            <person name="Hellsten U."/>
            <person name="Kuo D.H."/>
            <person name="Larsson T."/>
            <person name="Lv J."/>
            <person name="Arendt D."/>
            <person name="Savage R."/>
            <person name="Osoegawa K."/>
            <person name="de Jong P."/>
            <person name="Grimwood J."/>
            <person name="Chapman J.A."/>
            <person name="Shapiro H."/>
            <person name="Aerts A."/>
            <person name="Otillar R.P."/>
            <person name="Terry A.Y."/>
            <person name="Boore J.L."/>
            <person name="Grigoriev I.V."/>
            <person name="Lindberg D.R."/>
            <person name="Seaver E.C."/>
            <person name="Weisblat D.A."/>
            <person name="Putnam N.H."/>
            <person name="Rokhsar D.S."/>
        </authorList>
    </citation>
    <scope>NUCLEOTIDE SEQUENCE [LARGE SCALE GENOMIC DNA]</scope>
</reference>
<feature type="compositionally biased region" description="Acidic residues" evidence="7">
    <location>
        <begin position="258"/>
        <end position="274"/>
    </location>
</feature>
<dbReference type="Gene3D" id="3.30.40.10">
    <property type="entry name" value="Zinc/RING finger domain, C3HC4 (zinc finger)"/>
    <property type="match status" value="1"/>
</dbReference>
<dbReference type="SUPFAM" id="SSF57850">
    <property type="entry name" value="RING/U-box"/>
    <property type="match status" value="1"/>
</dbReference>
<comment type="catalytic activity">
    <reaction evidence="1">
        <text>Thiol-dependent hydrolysis of ester, thioester, amide, peptide and isopeptide bonds formed by the C-terminal Gly of ubiquitin (a 76-residue protein attached to proteins as an intracellular targeting signal).</text>
        <dbReference type="EC" id="3.4.19.12"/>
    </reaction>
</comment>
<feature type="compositionally biased region" description="Polar residues" evidence="7">
    <location>
        <begin position="118"/>
        <end position="130"/>
    </location>
</feature>
<evidence type="ECO:0000256" key="3">
    <source>
        <dbReference type="ARBA" id="ARBA00022723"/>
    </source>
</evidence>
<dbReference type="PROSITE" id="PS50235">
    <property type="entry name" value="USP_3"/>
    <property type="match status" value="1"/>
</dbReference>
<dbReference type="GO" id="GO:0016579">
    <property type="term" value="P:protein deubiquitination"/>
    <property type="evidence" value="ECO:0007669"/>
    <property type="project" value="InterPro"/>
</dbReference>
<proteinExistence type="predicted"/>
<evidence type="ECO:0000259" key="8">
    <source>
        <dbReference type="PROSITE" id="PS50235"/>
    </source>
</evidence>
<dbReference type="OMA" id="NSCECEV"/>
<dbReference type="Pfam" id="PF00443">
    <property type="entry name" value="UCH"/>
    <property type="match status" value="1"/>
</dbReference>
<sequence length="448" mass="50696">MQREKVSDCFHVNTVSADICWDQLKLKQNVEECDSCPATSPHLWYCLYKDCHYIGCGENAEDHSLKHFEEKNHNLTINLMTLRIWCNKCEIEVFPDNNNPPLLIHGNRHLSPHHTGKSDISNESSPHRSVSTYEDSDSDYEDETIKPRGLTGLQNLGNTCYMNSALQALSNCPPLTRFFLDCAGYVRPDKAPHLSRNYLRLIVELWHKKRPSYVVPTGVVNGIKVVHPMFRGCTQQDTQEFLRCFMDQLHEELKQPIIEEDDDEDDDQTEEETSTEYPVTQIVHDRKSSIDSASSQSDGEYETCDSGLSSERNSGDHNFSEDEGSDGNDQSGGRSNNQGRDRNRHNARSMYDINDTIPNVKDNKETTNLLAKSPERRHRLSKSESGEFTDAVSDLGSSTTSLRSRVSSSVKHSAPSSDKNTPSVNIHQKSTTNKSTSSKSECFNYISY</sequence>
<keyword evidence="4 6" id="KW-0863">Zinc-finger</keyword>
<dbReference type="KEGG" id="lgi:LOTGIDRAFT_213731"/>
<feature type="region of interest" description="Disordered" evidence="7">
    <location>
        <begin position="113"/>
        <end position="142"/>
    </location>
</feature>
<dbReference type="EC" id="3.4.19.12" evidence="2"/>
<evidence type="ECO:0000256" key="5">
    <source>
        <dbReference type="ARBA" id="ARBA00022833"/>
    </source>
</evidence>
<dbReference type="InterPro" id="IPR001394">
    <property type="entry name" value="Peptidase_C19_UCH"/>
</dbReference>
<dbReference type="PROSITE" id="PS50271">
    <property type="entry name" value="ZF_UBP"/>
    <property type="match status" value="1"/>
</dbReference>
<dbReference type="PROSITE" id="PS00972">
    <property type="entry name" value="USP_1"/>
    <property type="match status" value="1"/>
</dbReference>
<dbReference type="InterPro" id="IPR038765">
    <property type="entry name" value="Papain-like_cys_pep_sf"/>
</dbReference>
<feature type="compositionally biased region" description="Low complexity" evidence="7">
    <location>
        <begin position="393"/>
        <end position="419"/>
    </location>
</feature>
<evidence type="ECO:0000256" key="4">
    <source>
        <dbReference type="ARBA" id="ARBA00022771"/>
    </source>
</evidence>
<protein>
    <recommendedName>
        <fullName evidence="2">ubiquitinyl hydrolase 1</fullName>
        <ecNumber evidence="2">3.4.19.12</ecNumber>
    </recommendedName>
</protein>
<dbReference type="EMBL" id="KB201205">
    <property type="protein sequence ID" value="ESO98932.1"/>
    <property type="molecule type" value="Genomic_DNA"/>
</dbReference>
<dbReference type="OrthoDB" id="73004at2759"/>
<dbReference type="SMART" id="SM00290">
    <property type="entry name" value="ZnF_UBP"/>
    <property type="match status" value="1"/>
</dbReference>
<feature type="region of interest" description="Disordered" evidence="7">
    <location>
        <begin position="256"/>
        <end position="448"/>
    </location>
</feature>
<keyword evidence="11" id="KW-1185">Reference proteome</keyword>
<accession>V4AP20</accession>
<dbReference type="AlphaFoldDB" id="V4AP20"/>
<evidence type="ECO:0000256" key="7">
    <source>
        <dbReference type="SAM" id="MobiDB-lite"/>
    </source>
</evidence>
<dbReference type="Pfam" id="PF02148">
    <property type="entry name" value="zf-UBP"/>
    <property type="match status" value="1"/>
</dbReference>
<dbReference type="SUPFAM" id="SSF54001">
    <property type="entry name" value="Cysteine proteinases"/>
    <property type="match status" value="1"/>
</dbReference>
<evidence type="ECO:0000259" key="9">
    <source>
        <dbReference type="PROSITE" id="PS50271"/>
    </source>
</evidence>
<evidence type="ECO:0000256" key="6">
    <source>
        <dbReference type="PROSITE-ProRule" id="PRU00502"/>
    </source>
</evidence>
<dbReference type="Gene3D" id="3.90.70.10">
    <property type="entry name" value="Cysteine proteinases"/>
    <property type="match status" value="1"/>
</dbReference>
<keyword evidence="5" id="KW-0862">Zinc</keyword>
<dbReference type="PANTHER" id="PTHR21646:SF86">
    <property type="entry name" value="UBIQUITIN CARBOXYL-TERMINAL HYDROLASE"/>
    <property type="match status" value="1"/>
</dbReference>
<gene>
    <name evidence="10" type="ORF">LOTGIDRAFT_213731</name>
</gene>
<dbReference type="InterPro" id="IPR050185">
    <property type="entry name" value="Ub_carboxyl-term_hydrolase"/>
</dbReference>
<dbReference type="GO" id="GO:0004843">
    <property type="term" value="F:cysteine-type deubiquitinase activity"/>
    <property type="evidence" value="ECO:0007669"/>
    <property type="project" value="UniProtKB-EC"/>
</dbReference>
<feature type="compositionally biased region" description="Polar residues" evidence="7">
    <location>
        <begin position="327"/>
        <end position="338"/>
    </location>
</feature>
<dbReference type="Proteomes" id="UP000030746">
    <property type="component" value="Unassembled WGS sequence"/>
</dbReference>
<keyword evidence="3" id="KW-0479">Metal-binding</keyword>
<feature type="compositionally biased region" description="Low complexity" evidence="7">
    <location>
        <begin position="429"/>
        <end position="440"/>
    </location>
</feature>
<organism evidence="10 11">
    <name type="scientific">Lottia gigantea</name>
    <name type="common">Giant owl limpet</name>
    <dbReference type="NCBI Taxonomy" id="225164"/>
    <lineage>
        <taxon>Eukaryota</taxon>
        <taxon>Metazoa</taxon>
        <taxon>Spiralia</taxon>
        <taxon>Lophotrochozoa</taxon>
        <taxon>Mollusca</taxon>
        <taxon>Gastropoda</taxon>
        <taxon>Patellogastropoda</taxon>
        <taxon>Lottioidea</taxon>
        <taxon>Lottiidae</taxon>
        <taxon>Lottia</taxon>
    </lineage>
</organism>
<dbReference type="RefSeq" id="XP_009050554.1">
    <property type="nucleotide sequence ID" value="XM_009052306.1"/>
</dbReference>
<evidence type="ECO:0000313" key="11">
    <source>
        <dbReference type="Proteomes" id="UP000030746"/>
    </source>
</evidence>